<dbReference type="Gene3D" id="3.90.350.10">
    <property type="entry name" value="Transposase Inhibitor Protein From Tn5, Chain A, domain 1"/>
    <property type="match status" value="1"/>
</dbReference>
<gene>
    <name evidence="8" type="primary">tnpA_6</name>
    <name evidence="3" type="synonym">tnpA_1</name>
    <name evidence="4" type="synonym">tnpA_2</name>
    <name evidence="5" type="synonym">tnpA_3</name>
    <name evidence="6" type="synonym">tnpA_4</name>
    <name evidence="7" type="synonym">tnpA_5</name>
    <name evidence="3" type="ORF">UC8_01310</name>
    <name evidence="4" type="ORF">UC8_02290</name>
    <name evidence="5" type="ORF">UC8_26940</name>
    <name evidence="6" type="ORF">UC8_50040</name>
    <name evidence="7" type="ORF">UC8_53270</name>
    <name evidence="8" type="ORF">UC8_53320</name>
</gene>
<dbReference type="Gene3D" id="1.10.740.10">
    <property type="entry name" value="Transferase Inhibitor Protein From Tn5, Chain"/>
    <property type="match status" value="1"/>
</dbReference>
<feature type="domain" description="Transposase Tn5-like N-terminal" evidence="2">
    <location>
        <begin position="8"/>
        <end position="62"/>
    </location>
</feature>
<reference evidence="8 9" key="1">
    <citation type="submission" date="2019-08" db="EMBL/GenBank/DDBJ databases">
        <title>Deep-cultivation of Planctomycetes and their phenomic and genomic characterization uncovers novel biology.</title>
        <authorList>
            <person name="Wiegand S."/>
            <person name="Jogler M."/>
            <person name="Boedeker C."/>
            <person name="Pinto D."/>
            <person name="Vollmers J."/>
            <person name="Rivas-Marin E."/>
            <person name="Kohn T."/>
            <person name="Peeters S.H."/>
            <person name="Heuer A."/>
            <person name="Rast P."/>
            <person name="Oberbeckmann S."/>
            <person name="Bunk B."/>
            <person name="Jeske O."/>
            <person name="Meyerdierks A."/>
            <person name="Storesund J.E."/>
            <person name="Kallscheuer N."/>
            <person name="Luecker S."/>
            <person name="Lage O.M."/>
            <person name="Pohl T."/>
            <person name="Merkel B.J."/>
            <person name="Hornburger P."/>
            <person name="Mueller R.-W."/>
            <person name="Bruemmer F."/>
            <person name="Labrenz M."/>
            <person name="Spormann A.M."/>
            <person name="Op den Camp H."/>
            <person name="Overmann J."/>
            <person name="Amann R."/>
            <person name="Jetten M.S.M."/>
            <person name="Mascher T."/>
            <person name="Medema M.H."/>
            <person name="Devos D.P."/>
            <person name="Kaster A.-K."/>
            <person name="Ovreas L."/>
            <person name="Rohde M."/>
            <person name="Galperin M.Y."/>
            <person name="Jogler C."/>
        </authorList>
    </citation>
    <scope>NUCLEOTIDE SEQUENCE [LARGE SCALE GENOMIC DNA]</scope>
    <source>
        <strain evidence="8 9">UC8</strain>
    </source>
</reference>
<dbReference type="KEGG" id="rul:UC8_02290"/>
<evidence type="ECO:0000313" key="4">
    <source>
        <dbReference type="EMBL" id="QEG38273.1"/>
    </source>
</evidence>
<name>A0A5B9R0M7_9BACT</name>
<dbReference type="InterPro" id="IPR012337">
    <property type="entry name" value="RNaseH-like_sf"/>
</dbReference>
<dbReference type="PANTHER" id="PTHR37319:SF1">
    <property type="entry name" value="TRANSPOSASE TN5 DIMERISATION DOMAIN-CONTAINING PROTEIN"/>
    <property type="match status" value="1"/>
</dbReference>
<dbReference type="Proteomes" id="UP000325286">
    <property type="component" value="Chromosome"/>
</dbReference>
<dbReference type="EC" id="3.1.-.-" evidence="8"/>
<dbReference type="Pfam" id="PF02281">
    <property type="entry name" value="Dimer_Tnp_Tn5"/>
    <property type="match status" value="1"/>
</dbReference>
<dbReference type="EMBL" id="CP042914">
    <property type="protein sequence ID" value="QEG43280.1"/>
    <property type="molecule type" value="Genomic_DNA"/>
</dbReference>
<dbReference type="GO" id="GO:0016787">
    <property type="term" value="F:hydrolase activity"/>
    <property type="evidence" value="ECO:0007669"/>
    <property type="project" value="UniProtKB-KW"/>
</dbReference>
<dbReference type="EMBL" id="CP042914">
    <property type="protein sequence ID" value="QEG38178.1"/>
    <property type="molecule type" value="Genomic_DNA"/>
</dbReference>
<dbReference type="Gene3D" id="1.10.246.40">
    <property type="entry name" value="Tn5 transposase, domain 1"/>
    <property type="match status" value="1"/>
</dbReference>
<dbReference type="RefSeq" id="WP_068130077.1">
    <property type="nucleotide sequence ID" value="NZ_CP042914.1"/>
</dbReference>
<evidence type="ECO:0000313" key="9">
    <source>
        <dbReference type="Proteomes" id="UP000325286"/>
    </source>
</evidence>
<dbReference type="InterPro" id="IPR054836">
    <property type="entry name" value="Tn5_transposase"/>
</dbReference>
<dbReference type="InterPro" id="IPR003201">
    <property type="entry name" value="Transposase_Tn5"/>
</dbReference>
<evidence type="ECO:0000313" key="8">
    <source>
        <dbReference type="EMBL" id="QEG43285.1"/>
    </source>
</evidence>
<dbReference type="NCBIfam" id="NF033590">
    <property type="entry name" value="transpos_IS4_3"/>
    <property type="match status" value="1"/>
</dbReference>
<dbReference type="InterPro" id="IPR038215">
    <property type="entry name" value="TN5-like_N_sf"/>
</dbReference>
<dbReference type="OrthoDB" id="282824at2"/>
<dbReference type="AlphaFoldDB" id="A0A5B9R0M7"/>
<keyword evidence="8" id="KW-0378">Hydrolase</keyword>
<dbReference type="KEGG" id="rul:UC8_50040"/>
<keyword evidence="9" id="KW-1185">Reference proteome</keyword>
<protein>
    <submittedName>
        <fullName evidence="8">Transposase for transposon Tn5</fullName>
        <ecNumber evidence="8">3.1.-.-</ecNumber>
    </submittedName>
</protein>
<evidence type="ECO:0000259" key="2">
    <source>
        <dbReference type="Pfam" id="PF14706"/>
    </source>
</evidence>
<evidence type="ECO:0000313" key="7">
    <source>
        <dbReference type="EMBL" id="QEG43280.1"/>
    </source>
</evidence>
<dbReference type="SUPFAM" id="SSF53098">
    <property type="entry name" value="Ribonuclease H-like"/>
    <property type="match status" value="1"/>
</dbReference>
<dbReference type="KEGG" id="rul:UC8_26940"/>
<dbReference type="KEGG" id="rul:UC8_53320"/>
<feature type="domain" description="Transposase Tn5 dimerisation" evidence="1">
    <location>
        <begin position="368"/>
        <end position="451"/>
    </location>
</feature>
<dbReference type="KEGG" id="rul:UC8_01310"/>
<dbReference type="EMBL" id="CP042914">
    <property type="protein sequence ID" value="QEG40677.1"/>
    <property type="molecule type" value="Genomic_DNA"/>
</dbReference>
<proteinExistence type="predicted"/>
<dbReference type="InterPro" id="IPR014737">
    <property type="entry name" value="Transposase_Tn5-like_C"/>
</dbReference>
<dbReference type="EMBL" id="CP042914">
    <property type="protein sequence ID" value="QEG38273.1"/>
    <property type="molecule type" value="Genomic_DNA"/>
</dbReference>
<accession>A0A5B9R0M7</accession>
<dbReference type="EMBL" id="CP042914">
    <property type="protein sequence ID" value="QEG42961.1"/>
    <property type="molecule type" value="Genomic_DNA"/>
</dbReference>
<dbReference type="InterPro" id="IPR047768">
    <property type="entry name" value="Tn5p-like"/>
</dbReference>
<organism evidence="8 9">
    <name type="scientific">Roseimaritima ulvae</name>
    <dbReference type="NCBI Taxonomy" id="980254"/>
    <lineage>
        <taxon>Bacteria</taxon>
        <taxon>Pseudomonadati</taxon>
        <taxon>Planctomycetota</taxon>
        <taxon>Planctomycetia</taxon>
        <taxon>Pirellulales</taxon>
        <taxon>Pirellulaceae</taxon>
        <taxon>Roseimaritima</taxon>
    </lineage>
</organism>
<dbReference type="KEGG" id="rul:UC8_53270"/>
<dbReference type="EMBL" id="CP042914">
    <property type="protein sequence ID" value="QEG43285.1"/>
    <property type="molecule type" value="Genomic_DNA"/>
</dbReference>
<dbReference type="InterPro" id="IPR014735">
    <property type="entry name" value="Transposase_Tn5-like_N"/>
</dbReference>
<evidence type="ECO:0000313" key="6">
    <source>
        <dbReference type="EMBL" id="QEG42961.1"/>
    </source>
</evidence>
<dbReference type="PANTHER" id="PTHR37319">
    <property type="entry name" value="TRANSPOSASE"/>
    <property type="match status" value="1"/>
</dbReference>
<dbReference type="Pfam" id="PF14706">
    <property type="entry name" value="Tnp_DNA_bind"/>
    <property type="match status" value="1"/>
</dbReference>
<evidence type="ECO:0000313" key="3">
    <source>
        <dbReference type="EMBL" id="QEG38178.1"/>
    </source>
</evidence>
<sequence length="468" mass="53113">MTIEPATIEHEFDTIDFGHKSRNDRSKELLQALFANPQASINAACDKWCAAKGAYRFLDNPKADSQEILAAHRRATIKRIKSQKVVCVAQDTTELDFNGHAPDDVKCLNMADRRGLYDHSSVAFTPEKLCLGVLDVEFFDRSEDSLGKGSQRKSDPIEEKESFRWLQGYRRCCELASQCPETQVVSLADREGDIYDIFVEAEQHDNPADFVIRSKQVRCLPEKDDEAGGDSYKKIRSEVAKTDLVTTRQVELPATAQRAARMATLEIRAIRTKIKPPHARRSAIPEVTLSVVLVQEVDGPQDGTDLNWLLLSSLPIDDYRDVLRIVDYYVARWPVEMFFRVLKSGCRVEDIQLKTKARLIRALMFYKVVAWRIMFITFLGRECPELPCDVVFSDAEWKSVWKVAKESEPPKSAPELSQFIPVLAQLGGYNGRKHDGPPGMETIWRGTRRMMDFALAWQAFGPPKSSVH</sequence>
<evidence type="ECO:0000259" key="1">
    <source>
        <dbReference type="Pfam" id="PF02281"/>
    </source>
</evidence>
<evidence type="ECO:0000313" key="5">
    <source>
        <dbReference type="EMBL" id="QEG40677.1"/>
    </source>
</evidence>